<dbReference type="PANTHER" id="PTHR14218:SF15">
    <property type="entry name" value="TRIPEPTIDYL-PEPTIDASE 1"/>
    <property type="match status" value="1"/>
</dbReference>
<organism evidence="3 4">
    <name type="scientific">Ktedonobacter robiniae</name>
    <dbReference type="NCBI Taxonomy" id="2778365"/>
    <lineage>
        <taxon>Bacteria</taxon>
        <taxon>Bacillati</taxon>
        <taxon>Chloroflexota</taxon>
        <taxon>Ktedonobacteria</taxon>
        <taxon>Ktedonobacterales</taxon>
        <taxon>Ktedonobacteraceae</taxon>
        <taxon>Ktedonobacter</taxon>
    </lineage>
</organism>
<dbReference type="Gene3D" id="3.40.50.200">
    <property type="entry name" value="Peptidase S8/S53 domain"/>
    <property type="match status" value="1"/>
</dbReference>
<dbReference type="RefSeq" id="WP_201368914.1">
    <property type="nucleotide sequence ID" value="NZ_BNJG01000001.1"/>
</dbReference>
<dbReference type="CDD" id="cd04056">
    <property type="entry name" value="Peptidases_S53"/>
    <property type="match status" value="1"/>
</dbReference>
<sequence>MPKNSFFRRMPRVLFASTVMLGLLASVTLGTGQATHAAGHVNPNAVTIHPQHVYAGNVQDGPTFRCQSATAAVRCYGPQQIRTAYNIQSVLDSGITGKGRSIVIVDAFSAPSIASDLQLFDKTFGLQDAPLNIIAPDGLTPFDPNDDNQVGWSGEISLDVEWAHAVAPDATINLVLAKTNSDEDILSATRYAVDHNLGDVISQSFGEGETCVDPKLLKKEHQLFFEATQKHITLFASAGDQGSSQPSCDGSGNYFLSASSPATDPLVTSVGGTQLIADPVTGAYQSEVVWNEPQFGSAGGGGFSTSYHKPFYQYGIPGIKSFRGEPDVSYNAAINGGVLTVWSESGTPGAIYIFGGTSAGSPQWAGITALGAQKANHRLGFLNPAFYLIGHTSLAKQVFHDTTVGDNGYAYADANGNTVTIPGYSATKGWDAATGWGTPDVSKLLSVLIPFSCGENNAANIASLH</sequence>
<evidence type="ECO:0000313" key="3">
    <source>
        <dbReference type="EMBL" id="GHO51959.1"/>
    </source>
</evidence>
<feature type="signal peptide" evidence="1">
    <location>
        <begin position="1"/>
        <end position="25"/>
    </location>
</feature>
<keyword evidence="1" id="KW-0732">Signal</keyword>
<name>A0ABQ3UGX4_9CHLR</name>
<dbReference type="Pfam" id="PF00082">
    <property type="entry name" value="Peptidase_S8"/>
    <property type="match status" value="1"/>
</dbReference>
<dbReference type="InterPro" id="IPR050819">
    <property type="entry name" value="Tripeptidyl-peptidase_I"/>
</dbReference>
<keyword evidence="4" id="KW-1185">Reference proteome</keyword>
<dbReference type="PROSITE" id="PS51695">
    <property type="entry name" value="SEDOLISIN"/>
    <property type="match status" value="1"/>
</dbReference>
<evidence type="ECO:0000256" key="1">
    <source>
        <dbReference type="SAM" id="SignalP"/>
    </source>
</evidence>
<dbReference type="InterPro" id="IPR000209">
    <property type="entry name" value="Peptidase_S8/S53_dom"/>
</dbReference>
<dbReference type="InterPro" id="IPR036852">
    <property type="entry name" value="Peptidase_S8/S53_dom_sf"/>
</dbReference>
<evidence type="ECO:0000259" key="2">
    <source>
        <dbReference type="PROSITE" id="PS51695"/>
    </source>
</evidence>
<feature type="domain" description="Peptidase S53" evidence="2">
    <location>
        <begin position="75"/>
        <end position="451"/>
    </location>
</feature>
<dbReference type="PANTHER" id="PTHR14218">
    <property type="entry name" value="PROTEASE S8 TRIPEPTIDYL PEPTIDASE I CLN2"/>
    <property type="match status" value="1"/>
</dbReference>
<accession>A0ABQ3UGX4</accession>
<comment type="caution">
    <text evidence="3">The sequence shown here is derived from an EMBL/GenBank/DDBJ whole genome shotgun (WGS) entry which is preliminary data.</text>
</comment>
<proteinExistence type="predicted"/>
<evidence type="ECO:0000313" key="4">
    <source>
        <dbReference type="Proteomes" id="UP000654345"/>
    </source>
</evidence>
<dbReference type="SUPFAM" id="SSF52743">
    <property type="entry name" value="Subtilisin-like"/>
    <property type="match status" value="1"/>
</dbReference>
<dbReference type="Proteomes" id="UP000654345">
    <property type="component" value="Unassembled WGS sequence"/>
</dbReference>
<feature type="chain" id="PRO_5046303982" description="Peptidase S53 domain-containing protein" evidence="1">
    <location>
        <begin position="26"/>
        <end position="465"/>
    </location>
</feature>
<protein>
    <recommendedName>
        <fullName evidence="2">Peptidase S53 domain-containing protein</fullName>
    </recommendedName>
</protein>
<gene>
    <name evidence="3" type="ORF">KSB_04340</name>
</gene>
<dbReference type="InterPro" id="IPR030400">
    <property type="entry name" value="Sedolisin_dom"/>
</dbReference>
<dbReference type="EMBL" id="BNJG01000001">
    <property type="protein sequence ID" value="GHO51959.1"/>
    <property type="molecule type" value="Genomic_DNA"/>
</dbReference>
<reference evidence="3 4" key="1">
    <citation type="journal article" date="2021" name="Int. J. Syst. Evol. Microbiol.">
        <title>Reticulibacter mediterranei gen. nov., sp. nov., within the new family Reticulibacteraceae fam. nov., and Ktedonospora formicarum gen. nov., sp. nov., Ktedonobacter robiniae sp. nov., Dictyobacter formicarum sp. nov. and Dictyobacter arantiisoli sp. nov., belonging to the class Ktedonobacteria.</title>
        <authorList>
            <person name="Yabe S."/>
            <person name="Zheng Y."/>
            <person name="Wang C.M."/>
            <person name="Sakai Y."/>
            <person name="Abe K."/>
            <person name="Yokota A."/>
            <person name="Donadio S."/>
            <person name="Cavaletti L."/>
            <person name="Monciardini P."/>
        </authorList>
    </citation>
    <scope>NUCLEOTIDE SEQUENCE [LARGE SCALE GENOMIC DNA]</scope>
    <source>
        <strain evidence="3 4">SOSP1-30</strain>
    </source>
</reference>